<dbReference type="EC" id="1.8.1.2" evidence="14"/>
<keyword evidence="3" id="KW-0813">Transport</keyword>
<dbReference type="CDD" id="cd06199">
    <property type="entry name" value="SiR"/>
    <property type="match status" value="1"/>
</dbReference>
<dbReference type="Pfam" id="PF00175">
    <property type="entry name" value="NAD_binding_1"/>
    <property type="match status" value="1"/>
</dbReference>
<evidence type="ECO:0000256" key="6">
    <source>
        <dbReference type="ARBA" id="ARBA00022643"/>
    </source>
</evidence>
<proteinExistence type="predicted"/>
<accession>A0ABT7LBP1</accession>
<evidence type="ECO:0000256" key="11">
    <source>
        <dbReference type="ARBA" id="ARBA00023192"/>
    </source>
</evidence>
<dbReference type="PIRSF" id="PIRSF000207">
    <property type="entry name" value="SiR-FP_CysJ"/>
    <property type="match status" value="1"/>
</dbReference>
<dbReference type="InterPro" id="IPR017938">
    <property type="entry name" value="Riboflavin_synthase-like_b-brl"/>
</dbReference>
<dbReference type="PROSITE" id="PS51384">
    <property type="entry name" value="FAD_FR"/>
    <property type="match status" value="1"/>
</dbReference>
<keyword evidence="11" id="KW-0198">Cysteine biosynthesis</keyword>
<sequence length="615" mass="69573">MQFQVINSPFNQEQVDLLNRLVPTLTENQKSWLSGYLAISQSATVSEAAATTEQEAPVAVVSSENTAKKEKREVTVLYGTDTGNSQNLAEEFTQKLEQEKFKVTLSSMDDFKPKSIKSVQDLLIVTSTDGDGDPPDNALSFYEFLYSKRAPKLGGVRFSVLALGDSSYEFYCQTGKDFDARLEELGGERIHPRVDCDLDFEEPAEEWFEGVFAKLNENNGESEQGQSSAGTVTETIEGQVTYSRSNPFRAEILESLNLNGRGSNKETRHLELDLEGSNLYYQPGDSLGIFPENDPELVNELIEEMDWNPDESVQVNKQGDILSLREALTSNFEITTLTKPFLEKAVALTANNSFKKLIDSDNREEINAYLDGRDLLDLVRDYGPWEATAQDFVNILRKIPVRLYSIASSLKANPDEVHLTIGTVRYQAHGRDRKGVCSGQCAERTEIGDKLSVFVQRNDSFRLPENPDTPVIMIGAGTGVAPYRSFLEEREELDIQGKSWLFFGDQHFVTDFLYQTEWQKWLDDGVLTKMDVAFSRDTAEKVYVQHKMKEKGKELYQWLVEGAHVYVCGDEKLMAKDVQSTLLEIIETEGGLSPEEAEEYLTEMRKQKRYQRDVY</sequence>
<dbReference type="PANTHER" id="PTHR19384:SF128">
    <property type="entry name" value="NADPH OXIDOREDUCTASE A"/>
    <property type="match status" value="1"/>
</dbReference>
<evidence type="ECO:0000256" key="9">
    <source>
        <dbReference type="ARBA" id="ARBA00022982"/>
    </source>
</evidence>
<dbReference type="InterPro" id="IPR001094">
    <property type="entry name" value="Flavdoxin-like"/>
</dbReference>
<dbReference type="Gene3D" id="1.20.990.10">
    <property type="entry name" value="NADPH-cytochrome p450 Reductase, Chain A, domain 3"/>
    <property type="match status" value="1"/>
</dbReference>
<dbReference type="Pfam" id="PF00258">
    <property type="entry name" value="Flavodoxin_1"/>
    <property type="match status" value="1"/>
</dbReference>
<organism evidence="14 15">
    <name type="scientific">Aquibacillus rhizosphaerae</name>
    <dbReference type="NCBI Taxonomy" id="3051431"/>
    <lineage>
        <taxon>Bacteria</taxon>
        <taxon>Bacillati</taxon>
        <taxon>Bacillota</taxon>
        <taxon>Bacilli</taxon>
        <taxon>Bacillales</taxon>
        <taxon>Bacillaceae</taxon>
        <taxon>Aquibacillus</taxon>
    </lineage>
</organism>
<evidence type="ECO:0000256" key="1">
    <source>
        <dbReference type="ARBA" id="ARBA00001917"/>
    </source>
</evidence>
<keyword evidence="5" id="KW-0285">Flavoprotein</keyword>
<dbReference type="InterPro" id="IPR023173">
    <property type="entry name" value="NADPH_Cyt_P450_Rdtase_alpha"/>
</dbReference>
<comment type="cofactor">
    <cofactor evidence="2">
        <name>FAD</name>
        <dbReference type="ChEBI" id="CHEBI:57692"/>
    </cofactor>
</comment>
<keyword evidence="6" id="KW-0288">FMN</keyword>
<keyword evidence="10 14" id="KW-0560">Oxidoreductase</keyword>
<dbReference type="InterPro" id="IPR039261">
    <property type="entry name" value="FNR_nucleotide-bd"/>
</dbReference>
<dbReference type="InterPro" id="IPR008254">
    <property type="entry name" value="Flavodoxin/NO_synth"/>
</dbReference>
<reference evidence="14 15" key="1">
    <citation type="submission" date="2023-06" db="EMBL/GenBank/DDBJ databases">
        <title>Aquibacillus rhizosphaerae LR5S19.</title>
        <authorList>
            <person name="Sun J.-Q."/>
        </authorList>
    </citation>
    <scope>NUCLEOTIDE SEQUENCE [LARGE SCALE GENOMIC DNA]</scope>
    <source>
        <strain evidence="14 15">LR5S19</strain>
    </source>
</reference>
<dbReference type="NCBIfam" id="NF004859">
    <property type="entry name" value="PRK06214.1"/>
    <property type="match status" value="1"/>
</dbReference>
<evidence type="ECO:0000256" key="5">
    <source>
        <dbReference type="ARBA" id="ARBA00022630"/>
    </source>
</evidence>
<comment type="cofactor">
    <cofactor evidence="1">
        <name>FMN</name>
        <dbReference type="ChEBI" id="CHEBI:58210"/>
    </cofactor>
</comment>
<dbReference type="Gene3D" id="2.40.30.10">
    <property type="entry name" value="Translation factors"/>
    <property type="match status" value="1"/>
</dbReference>
<evidence type="ECO:0000259" key="12">
    <source>
        <dbReference type="PROSITE" id="PS50902"/>
    </source>
</evidence>
<dbReference type="Gene3D" id="3.40.50.360">
    <property type="match status" value="1"/>
</dbReference>
<gene>
    <name evidence="14" type="ORF">QQS35_19855</name>
</gene>
<protein>
    <submittedName>
        <fullName evidence="14">Assimilatory sulfite reductase (NADPH) flavoprotein subunit</fullName>
        <ecNumber evidence="14">1.8.1.2</ecNumber>
    </submittedName>
</protein>
<keyword evidence="9" id="KW-0249">Electron transport</keyword>
<evidence type="ECO:0000256" key="4">
    <source>
        <dbReference type="ARBA" id="ARBA00022605"/>
    </source>
</evidence>
<evidence type="ECO:0000259" key="13">
    <source>
        <dbReference type="PROSITE" id="PS51384"/>
    </source>
</evidence>
<dbReference type="PRINTS" id="PR00369">
    <property type="entry name" value="FLAVODOXIN"/>
</dbReference>
<evidence type="ECO:0000313" key="14">
    <source>
        <dbReference type="EMBL" id="MDL4842692.1"/>
    </source>
</evidence>
<dbReference type="InterPro" id="IPR017927">
    <property type="entry name" value="FAD-bd_FR_type"/>
</dbReference>
<dbReference type="SUPFAM" id="SSF63380">
    <property type="entry name" value="Riboflavin synthase domain-like"/>
    <property type="match status" value="1"/>
</dbReference>
<keyword evidence="15" id="KW-1185">Reference proteome</keyword>
<keyword evidence="4" id="KW-0028">Amino-acid biosynthesis</keyword>
<dbReference type="PANTHER" id="PTHR19384">
    <property type="entry name" value="NITRIC OXIDE SYNTHASE-RELATED"/>
    <property type="match status" value="1"/>
</dbReference>
<evidence type="ECO:0000256" key="3">
    <source>
        <dbReference type="ARBA" id="ARBA00022448"/>
    </source>
</evidence>
<dbReference type="InterPro" id="IPR003097">
    <property type="entry name" value="CysJ-like_FAD-binding"/>
</dbReference>
<dbReference type="EMBL" id="JASTZU010000062">
    <property type="protein sequence ID" value="MDL4842692.1"/>
    <property type="molecule type" value="Genomic_DNA"/>
</dbReference>
<comment type="caution">
    <text evidence="14">The sequence shown here is derived from an EMBL/GenBank/DDBJ whole genome shotgun (WGS) entry which is preliminary data.</text>
</comment>
<dbReference type="Pfam" id="PF00667">
    <property type="entry name" value="FAD_binding_1"/>
    <property type="match status" value="1"/>
</dbReference>
<dbReference type="SUPFAM" id="SSF52218">
    <property type="entry name" value="Flavoproteins"/>
    <property type="match status" value="1"/>
</dbReference>
<dbReference type="Gene3D" id="3.40.50.80">
    <property type="entry name" value="Nucleotide-binding domain of ferredoxin-NADP reductase (FNR) module"/>
    <property type="match status" value="1"/>
</dbReference>
<dbReference type="InterPro" id="IPR010199">
    <property type="entry name" value="CysJ"/>
</dbReference>
<evidence type="ECO:0000256" key="2">
    <source>
        <dbReference type="ARBA" id="ARBA00001974"/>
    </source>
</evidence>
<name>A0ABT7LBP1_9BACI</name>
<feature type="domain" description="Flavodoxin-like" evidence="12">
    <location>
        <begin position="74"/>
        <end position="212"/>
    </location>
</feature>
<dbReference type="SUPFAM" id="SSF52343">
    <property type="entry name" value="Ferredoxin reductase-like, C-terminal NADP-linked domain"/>
    <property type="match status" value="1"/>
</dbReference>
<dbReference type="Proteomes" id="UP001235343">
    <property type="component" value="Unassembled WGS sequence"/>
</dbReference>
<keyword evidence="7" id="KW-0274">FAD</keyword>
<dbReference type="GO" id="GO:0004783">
    <property type="term" value="F:sulfite reductase (NADPH) activity"/>
    <property type="evidence" value="ECO:0007669"/>
    <property type="project" value="UniProtKB-EC"/>
</dbReference>
<evidence type="ECO:0000256" key="10">
    <source>
        <dbReference type="ARBA" id="ARBA00023002"/>
    </source>
</evidence>
<keyword evidence="8" id="KW-0521">NADP</keyword>
<dbReference type="InterPro" id="IPR029039">
    <property type="entry name" value="Flavoprotein-like_sf"/>
</dbReference>
<dbReference type="InterPro" id="IPR001709">
    <property type="entry name" value="Flavoprot_Pyr_Nucl_cyt_Rdtase"/>
</dbReference>
<dbReference type="PRINTS" id="PR00371">
    <property type="entry name" value="FPNCR"/>
</dbReference>
<dbReference type="InterPro" id="IPR001433">
    <property type="entry name" value="OxRdtase_FAD/NAD-bd"/>
</dbReference>
<evidence type="ECO:0000256" key="7">
    <source>
        <dbReference type="ARBA" id="ARBA00022827"/>
    </source>
</evidence>
<dbReference type="NCBIfam" id="TIGR01931">
    <property type="entry name" value="cysJ"/>
    <property type="match status" value="1"/>
</dbReference>
<feature type="domain" description="FAD-binding FR-type" evidence="13">
    <location>
        <begin position="245"/>
        <end position="464"/>
    </location>
</feature>
<dbReference type="PROSITE" id="PS50902">
    <property type="entry name" value="FLAVODOXIN_LIKE"/>
    <property type="match status" value="1"/>
</dbReference>
<evidence type="ECO:0000256" key="8">
    <source>
        <dbReference type="ARBA" id="ARBA00022857"/>
    </source>
</evidence>
<evidence type="ECO:0000313" key="15">
    <source>
        <dbReference type="Proteomes" id="UP001235343"/>
    </source>
</evidence>
<dbReference type="RefSeq" id="WP_285933982.1">
    <property type="nucleotide sequence ID" value="NZ_JASTZU010000062.1"/>
</dbReference>